<dbReference type="InterPro" id="IPR006656">
    <property type="entry name" value="Mopterin_OxRdtase"/>
</dbReference>
<sequence>MGISRRGFIKASAVTGASVAGLSAKKPILTAFSETGKSEQTPESGKWIASTCQGCTSWCPVQVYVENGRAIKLRGNPNSKANHGKICPRPHLAIQQLYDPDRIKVPMKRTNPKKGRNEDPKFVPISWEEAIDTITDKMMELRKNHETQKFVLLRGRYTEAADVFYKALPTIFGSPNNISHSAICAEAEKLGPYVTEAYWDYRDYDLEHTRYVIMWSTDPVASNRQVPHAISMFGKVLDQAKVAVIDPRLSATASKADEWLPVIPGQDGALVSAIAHVILKEGIWNREFVGDFKDGVNLFENGSTVDEALFVENKTYGIVKWWNLELKDRTPEWAAEVAGVPEEQIYRVARDFAEAAPRAISWLAPGSAMQIRGGYTAMGAHALNALVGSVENVGGTNRGEKVPLEEIPDLDSYMDEIAKKGKKYEKIDHRGRLQFPAFAKGELHKGVITNYVADGILNEDPYDIKMAIGYWNNFVFSCTGAQRWEKAMEKIPFYVHITVNPAEMTQYADIVLPACHQLFERWGVLKSKQNMNAYLSIEQPVIERLWDSKVDETEIAWLLAEGLAKKGFSNLYDYYRNEFVDPETGKNATNEKEFDLVVTKYLSKKVWHPSEEKKGDQINSWQEFVDQGVWNAKRTPYKKHWEEGFETATTKFEFYSETLKGLLDEHAKGHNTSIDKVMDAMKYEARGDLAFVPHYEEPIRYGDEKEFPLIFSEHRSRLNREGRSANTTWYQEFKDADPGDEKWDDVLKLNPVDCKKYGVKSGDRVKVSSVQGSIEVTVKEWEGTRPGVAVKCYGQGHWAYGRIATMDYQKKIARGGNNNEILPSDYEHLSGATARHGGIARVKIEKI</sequence>
<dbReference type="InterPro" id="IPR027467">
    <property type="entry name" value="MopterinOxRdtase_cofactor_BS"/>
</dbReference>
<reference evidence="12 13" key="1">
    <citation type="submission" date="2013-06" db="EMBL/GenBank/DDBJ databases">
        <title>Whole genome shotgun sequence of Bacillus selenatarsenatis SF-1.</title>
        <authorList>
            <person name="Kuroda M."/>
            <person name="Sei K."/>
            <person name="Yamashita M."/>
            <person name="Ike M."/>
        </authorList>
    </citation>
    <scope>NUCLEOTIDE SEQUENCE [LARGE SCALE GENOMIC DNA]</scope>
    <source>
        <strain evidence="12 13">SF-1</strain>
    </source>
</reference>
<dbReference type="EMBL" id="BASE01000009">
    <property type="protein sequence ID" value="GAM12304.1"/>
    <property type="molecule type" value="Genomic_DNA"/>
</dbReference>
<feature type="domain" description="4Fe-4S Mo/W bis-MGD-type" evidence="11">
    <location>
        <begin position="45"/>
        <end position="101"/>
    </location>
</feature>
<dbReference type="InterPro" id="IPR006311">
    <property type="entry name" value="TAT_signal"/>
</dbReference>
<dbReference type="Pfam" id="PF01568">
    <property type="entry name" value="Molydop_binding"/>
    <property type="match status" value="1"/>
</dbReference>
<dbReference type="PROSITE" id="PS51318">
    <property type="entry name" value="TAT"/>
    <property type="match status" value="1"/>
</dbReference>
<comment type="cofactor">
    <cofactor evidence="1">
        <name>Mo-bis(molybdopterin guanine dinucleotide)</name>
        <dbReference type="ChEBI" id="CHEBI:60539"/>
    </cofactor>
</comment>
<keyword evidence="10" id="KW-0411">Iron-sulfur</keyword>
<dbReference type="PANTHER" id="PTHR43742:SF9">
    <property type="entry name" value="TETRATHIONATE REDUCTASE SUBUNIT A"/>
    <property type="match status" value="1"/>
</dbReference>
<dbReference type="GO" id="GO:0016491">
    <property type="term" value="F:oxidoreductase activity"/>
    <property type="evidence" value="ECO:0007669"/>
    <property type="project" value="UniProtKB-KW"/>
</dbReference>
<evidence type="ECO:0000256" key="10">
    <source>
        <dbReference type="ARBA" id="ARBA00023014"/>
    </source>
</evidence>
<dbReference type="InterPro" id="IPR019546">
    <property type="entry name" value="TAT_signal_bac_arc"/>
</dbReference>
<evidence type="ECO:0000256" key="5">
    <source>
        <dbReference type="ARBA" id="ARBA00022505"/>
    </source>
</evidence>
<comment type="cofactor">
    <cofactor evidence="2">
        <name>[4Fe-4S] cluster</name>
        <dbReference type="ChEBI" id="CHEBI:49883"/>
    </cofactor>
</comment>
<gene>
    <name evidence="12" type="ORF">SAMD00020551_0436</name>
</gene>
<keyword evidence="4" id="KW-0004">4Fe-4S</keyword>
<evidence type="ECO:0000256" key="6">
    <source>
        <dbReference type="ARBA" id="ARBA00022723"/>
    </source>
</evidence>
<name>A0A0A8WZA2_MESS1</name>
<dbReference type="CDD" id="cd02757">
    <property type="entry name" value="MopB_Arsenate-R"/>
    <property type="match status" value="1"/>
</dbReference>
<dbReference type="Gene3D" id="3.40.228.10">
    <property type="entry name" value="Dimethylsulfoxide Reductase, domain 2"/>
    <property type="match status" value="1"/>
</dbReference>
<dbReference type="InterPro" id="IPR009010">
    <property type="entry name" value="Asp_de-COase-like_dom_sf"/>
</dbReference>
<dbReference type="InterPro" id="IPR006963">
    <property type="entry name" value="Mopterin_OxRdtase_4Fe-4S_dom"/>
</dbReference>
<keyword evidence="5" id="KW-0500">Molybdenum</keyword>
<comment type="similarity">
    <text evidence="3">Belongs to the prokaryotic molybdopterin-containing oxidoreductase family.</text>
</comment>
<dbReference type="PROSITE" id="PS00551">
    <property type="entry name" value="MOLYBDOPTERIN_PROK_1"/>
    <property type="match status" value="1"/>
</dbReference>
<keyword evidence="13" id="KW-1185">Reference proteome</keyword>
<evidence type="ECO:0000256" key="2">
    <source>
        <dbReference type="ARBA" id="ARBA00001966"/>
    </source>
</evidence>
<accession>A0A0A8WZA2</accession>
<evidence type="ECO:0000256" key="7">
    <source>
        <dbReference type="ARBA" id="ARBA00022729"/>
    </source>
</evidence>
<dbReference type="PROSITE" id="PS51669">
    <property type="entry name" value="4FE4S_MOW_BIS_MGD"/>
    <property type="match status" value="1"/>
</dbReference>
<dbReference type="SMART" id="SM00926">
    <property type="entry name" value="Molybdop_Fe4S4"/>
    <property type="match status" value="1"/>
</dbReference>
<dbReference type="Gene3D" id="2.40.40.20">
    <property type="match status" value="1"/>
</dbReference>
<evidence type="ECO:0000259" key="11">
    <source>
        <dbReference type="PROSITE" id="PS51669"/>
    </source>
</evidence>
<evidence type="ECO:0000313" key="13">
    <source>
        <dbReference type="Proteomes" id="UP000031014"/>
    </source>
</evidence>
<dbReference type="NCBIfam" id="TIGR01409">
    <property type="entry name" value="TAT_signal_seq"/>
    <property type="match status" value="1"/>
</dbReference>
<keyword evidence="6" id="KW-0479">Metal-binding</keyword>
<organism evidence="12 13">
    <name type="scientific">Mesobacillus selenatarsenatis (strain DSM 18680 / JCM 14380 / FERM P-15431 / SF-1)</name>
    <dbReference type="NCBI Taxonomy" id="1321606"/>
    <lineage>
        <taxon>Bacteria</taxon>
        <taxon>Bacillati</taxon>
        <taxon>Bacillota</taxon>
        <taxon>Bacilli</taxon>
        <taxon>Bacillales</taxon>
        <taxon>Bacillaceae</taxon>
        <taxon>Mesobacillus</taxon>
    </lineage>
</organism>
<comment type="caution">
    <text evidence="12">The sequence shown here is derived from an EMBL/GenBank/DDBJ whole genome shotgun (WGS) entry which is preliminary data.</text>
</comment>
<dbReference type="Pfam" id="PF04879">
    <property type="entry name" value="Molybdop_Fe4S4"/>
    <property type="match status" value="1"/>
</dbReference>
<dbReference type="Pfam" id="PF00384">
    <property type="entry name" value="Molybdopterin"/>
    <property type="match status" value="1"/>
</dbReference>
<evidence type="ECO:0000313" key="12">
    <source>
        <dbReference type="EMBL" id="GAM12304.1"/>
    </source>
</evidence>
<evidence type="ECO:0000256" key="3">
    <source>
        <dbReference type="ARBA" id="ARBA00010312"/>
    </source>
</evidence>
<dbReference type="GO" id="GO:0046872">
    <property type="term" value="F:metal ion binding"/>
    <property type="evidence" value="ECO:0007669"/>
    <property type="project" value="UniProtKB-KW"/>
</dbReference>
<dbReference type="InterPro" id="IPR006657">
    <property type="entry name" value="MoPterin_dinucl-bd_dom"/>
</dbReference>
<proteinExistence type="inferred from homology"/>
<dbReference type="Gene3D" id="2.20.25.90">
    <property type="entry name" value="ADC-like domains"/>
    <property type="match status" value="1"/>
</dbReference>
<dbReference type="AlphaFoldDB" id="A0A0A8WZA2"/>
<dbReference type="RefSeq" id="WP_041964264.1">
    <property type="nucleotide sequence ID" value="NZ_BASE01000009.1"/>
</dbReference>
<protein>
    <submittedName>
        <fullName evidence="12">Anaerobic dehydrogenases, typically selenocysteine-containing</fullName>
    </submittedName>
</protein>
<keyword evidence="7" id="KW-0732">Signal</keyword>
<dbReference type="SUPFAM" id="SSF53706">
    <property type="entry name" value="Formate dehydrogenase/DMSO reductase, domains 1-3"/>
    <property type="match status" value="1"/>
</dbReference>
<dbReference type="InterPro" id="IPR050612">
    <property type="entry name" value="Prok_Mopterin_Oxidored"/>
</dbReference>
<dbReference type="InterPro" id="IPR037946">
    <property type="entry name" value="MopB_CT_Tetrathionate"/>
</dbReference>
<evidence type="ECO:0000256" key="9">
    <source>
        <dbReference type="ARBA" id="ARBA00023004"/>
    </source>
</evidence>
<keyword evidence="9" id="KW-0408">Iron</keyword>
<dbReference type="SUPFAM" id="SSF50692">
    <property type="entry name" value="ADC-like"/>
    <property type="match status" value="1"/>
</dbReference>
<dbReference type="Gene3D" id="3.40.50.740">
    <property type="match status" value="1"/>
</dbReference>
<dbReference type="PANTHER" id="PTHR43742">
    <property type="entry name" value="TRIMETHYLAMINE-N-OXIDE REDUCTASE"/>
    <property type="match status" value="1"/>
</dbReference>
<dbReference type="Proteomes" id="UP000031014">
    <property type="component" value="Unassembled WGS sequence"/>
</dbReference>
<evidence type="ECO:0000256" key="4">
    <source>
        <dbReference type="ARBA" id="ARBA00022485"/>
    </source>
</evidence>
<evidence type="ECO:0000256" key="1">
    <source>
        <dbReference type="ARBA" id="ARBA00001942"/>
    </source>
</evidence>
<dbReference type="GO" id="GO:0051539">
    <property type="term" value="F:4 iron, 4 sulfur cluster binding"/>
    <property type="evidence" value="ECO:0007669"/>
    <property type="project" value="UniProtKB-KW"/>
</dbReference>
<dbReference type="GO" id="GO:0043546">
    <property type="term" value="F:molybdopterin cofactor binding"/>
    <property type="evidence" value="ECO:0007669"/>
    <property type="project" value="InterPro"/>
</dbReference>
<dbReference type="OrthoDB" id="9803192at2"/>
<dbReference type="CDD" id="cd02780">
    <property type="entry name" value="MopB_CT_Tetrathionate_Arsenate-R"/>
    <property type="match status" value="1"/>
</dbReference>
<evidence type="ECO:0000256" key="8">
    <source>
        <dbReference type="ARBA" id="ARBA00023002"/>
    </source>
</evidence>
<dbReference type="STRING" id="1321606.SAMD00020551_0436"/>
<keyword evidence="8" id="KW-0560">Oxidoreductase</keyword>